<evidence type="ECO:0000256" key="1">
    <source>
        <dbReference type="SAM" id="MobiDB-lite"/>
    </source>
</evidence>
<organism evidence="2 3">
    <name type="scientific">Ignelater luminosus</name>
    <name type="common">Cucubano</name>
    <name type="synonym">Pyrophorus luminosus</name>
    <dbReference type="NCBI Taxonomy" id="2038154"/>
    <lineage>
        <taxon>Eukaryota</taxon>
        <taxon>Metazoa</taxon>
        <taxon>Ecdysozoa</taxon>
        <taxon>Arthropoda</taxon>
        <taxon>Hexapoda</taxon>
        <taxon>Insecta</taxon>
        <taxon>Pterygota</taxon>
        <taxon>Neoptera</taxon>
        <taxon>Endopterygota</taxon>
        <taxon>Coleoptera</taxon>
        <taxon>Polyphaga</taxon>
        <taxon>Elateriformia</taxon>
        <taxon>Elateroidea</taxon>
        <taxon>Elateridae</taxon>
        <taxon>Agrypninae</taxon>
        <taxon>Pyrophorini</taxon>
        <taxon>Ignelater</taxon>
    </lineage>
</organism>
<keyword evidence="3" id="KW-1185">Reference proteome</keyword>
<protein>
    <submittedName>
        <fullName evidence="2">Uncharacterized protein</fullName>
    </submittedName>
</protein>
<comment type="caution">
    <text evidence="2">The sequence shown here is derived from an EMBL/GenBank/DDBJ whole genome shotgun (WGS) entry which is preliminary data.</text>
</comment>
<accession>A0A8K0FY04</accession>
<reference evidence="2" key="1">
    <citation type="submission" date="2019-08" db="EMBL/GenBank/DDBJ databases">
        <title>The genome of the North American firefly Photinus pyralis.</title>
        <authorList>
            <consortium name="Photinus pyralis genome working group"/>
            <person name="Fallon T.R."/>
            <person name="Sander Lower S.E."/>
            <person name="Weng J.-K."/>
        </authorList>
    </citation>
    <scope>NUCLEOTIDE SEQUENCE</scope>
    <source>
        <strain evidence="2">TRF0915ILg1</strain>
        <tissue evidence="2">Whole body</tissue>
    </source>
</reference>
<name>A0A8K0FY04_IGNLU</name>
<evidence type="ECO:0000313" key="3">
    <source>
        <dbReference type="Proteomes" id="UP000801492"/>
    </source>
</evidence>
<sequence>MRKEIKYMKDKMKQIGKNQKRNNVIVTGVKISTDDKNELREVMENFIKDQLEIDIRIKSAQKTKDRTKDIRTKNRNIPRKDDNNEEQKQTEKPKRQEDIHKQRLNQNGKRNTRTH</sequence>
<gene>
    <name evidence="2" type="ORF">ILUMI_21366</name>
</gene>
<feature type="compositionally biased region" description="Basic and acidic residues" evidence="1">
    <location>
        <begin position="57"/>
        <end position="101"/>
    </location>
</feature>
<proteinExistence type="predicted"/>
<evidence type="ECO:0000313" key="2">
    <source>
        <dbReference type="EMBL" id="KAF2884805.1"/>
    </source>
</evidence>
<feature type="region of interest" description="Disordered" evidence="1">
    <location>
        <begin position="57"/>
        <end position="115"/>
    </location>
</feature>
<dbReference type="EMBL" id="VTPC01090129">
    <property type="protein sequence ID" value="KAF2884805.1"/>
    <property type="molecule type" value="Genomic_DNA"/>
</dbReference>
<dbReference type="Proteomes" id="UP000801492">
    <property type="component" value="Unassembled WGS sequence"/>
</dbReference>
<dbReference type="AlphaFoldDB" id="A0A8K0FY04"/>